<gene>
    <name evidence="2" type="ORF">L596_017583</name>
</gene>
<accession>A0A4U5N2E3</accession>
<keyword evidence="3" id="KW-1185">Reference proteome</keyword>
<feature type="region of interest" description="Disordered" evidence="1">
    <location>
        <begin position="1"/>
        <end position="21"/>
    </location>
</feature>
<dbReference type="AlphaFoldDB" id="A0A4U5N2E3"/>
<dbReference type="Proteomes" id="UP000298663">
    <property type="component" value="Unassembled WGS sequence"/>
</dbReference>
<sequence length="102" mass="11729">MRSHFFPKPCDSCSRTSENLGKHSKNLLKFKNFACLSRTESDPEPKEPNRKPKEPNRHLWLRSIRPTSSTGTLEEWSKEEEKRSVPEQGAKPGTPGLPERLE</sequence>
<protein>
    <submittedName>
        <fullName evidence="2">Uncharacterized protein</fullName>
    </submittedName>
</protein>
<evidence type="ECO:0000256" key="1">
    <source>
        <dbReference type="SAM" id="MobiDB-lite"/>
    </source>
</evidence>
<feature type="compositionally biased region" description="Basic and acidic residues" evidence="1">
    <location>
        <begin position="39"/>
        <end position="57"/>
    </location>
</feature>
<feature type="compositionally biased region" description="Basic and acidic residues" evidence="1">
    <location>
        <begin position="75"/>
        <end position="85"/>
    </location>
</feature>
<evidence type="ECO:0000313" key="3">
    <source>
        <dbReference type="Proteomes" id="UP000298663"/>
    </source>
</evidence>
<proteinExistence type="predicted"/>
<name>A0A4U5N2E3_STECR</name>
<reference evidence="2 3" key="2">
    <citation type="journal article" date="2019" name="G3 (Bethesda)">
        <title>Hybrid Assembly of the Genome of the Entomopathogenic Nematode Steinernema carpocapsae Identifies the X-Chromosome.</title>
        <authorList>
            <person name="Serra L."/>
            <person name="Macchietto M."/>
            <person name="Macias-Munoz A."/>
            <person name="McGill C.J."/>
            <person name="Rodriguez I.M."/>
            <person name="Rodriguez B."/>
            <person name="Murad R."/>
            <person name="Mortazavi A."/>
        </authorList>
    </citation>
    <scope>NUCLEOTIDE SEQUENCE [LARGE SCALE GENOMIC DNA]</scope>
    <source>
        <strain evidence="2 3">ALL</strain>
    </source>
</reference>
<reference evidence="2 3" key="1">
    <citation type="journal article" date="2015" name="Genome Biol.">
        <title>Comparative genomics of Steinernema reveals deeply conserved gene regulatory networks.</title>
        <authorList>
            <person name="Dillman A.R."/>
            <person name="Macchietto M."/>
            <person name="Porter C.F."/>
            <person name="Rogers A."/>
            <person name="Williams B."/>
            <person name="Antoshechkin I."/>
            <person name="Lee M.M."/>
            <person name="Goodwin Z."/>
            <person name="Lu X."/>
            <person name="Lewis E.E."/>
            <person name="Goodrich-Blair H."/>
            <person name="Stock S.P."/>
            <person name="Adams B.J."/>
            <person name="Sternberg P.W."/>
            <person name="Mortazavi A."/>
        </authorList>
    </citation>
    <scope>NUCLEOTIDE SEQUENCE [LARGE SCALE GENOMIC DNA]</scope>
    <source>
        <strain evidence="2 3">ALL</strain>
    </source>
</reference>
<comment type="caution">
    <text evidence="2">The sequence shown here is derived from an EMBL/GenBank/DDBJ whole genome shotgun (WGS) entry which is preliminary data.</text>
</comment>
<feature type="region of interest" description="Disordered" evidence="1">
    <location>
        <begin position="38"/>
        <end position="102"/>
    </location>
</feature>
<dbReference type="EMBL" id="AZBU02000005">
    <property type="protein sequence ID" value="TKR76448.1"/>
    <property type="molecule type" value="Genomic_DNA"/>
</dbReference>
<evidence type="ECO:0000313" key="2">
    <source>
        <dbReference type="EMBL" id="TKR76448.1"/>
    </source>
</evidence>
<organism evidence="2 3">
    <name type="scientific">Steinernema carpocapsae</name>
    <name type="common">Entomopathogenic nematode</name>
    <dbReference type="NCBI Taxonomy" id="34508"/>
    <lineage>
        <taxon>Eukaryota</taxon>
        <taxon>Metazoa</taxon>
        <taxon>Ecdysozoa</taxon>
        <taxon>Nematoda</taxon>
        <taxon>Chromadorea</taxon>
        <taxon>Rhabditida</taxon>
        <taxon>Tylenchina</taxon>
        <taxon>Panagrolaimomorpha</taxon>
        <taxon>Strongyloidoidea</taxon>
        <taxon>Steinernematidae</taxon>
        <taxon>Steinernema</taxon>
    </lineage>
</organism>